<feature type="compositionally biased region" description="Basic and acidic residues" evidence="1">
    <location>
        <begin position="374"/>
        <end position="392"/>
    </location>
</feature>
<name>A0A8J7ME24_9BACT</name>
<feature type="compositionally biased region" description="Low complexity" evidence="1">
    <location>
        <begin position="253"/>
        <end position="263"/>
    </location>
</feature>
<feature type="region of interest" description="Disordered" evidence="1">
    <location>
        <begin position="279"/>
        <end position="301"/>
    </location>
</feature>
<feature type="compositionally biased region" description="Basic residues" evidence="1">
    <location>
        <begin position="362"/>
        <end position="373"/>
    </location>
</feature>
<evidence type="ECO:0008006" key="4">
    <source>
        <dbReference type="Google" id="ProtNLM"/>
    </source>
</evidence>
<proteinExistence type="predicted"/>
<evidence type="ECO:0000313" key="2">
    <source>
        <dbReference type="EMBL" id="MBK1790972.1"/>
    </source>
</evidence>
<dbReference type="EMBL" id="JAENIM010000037">
    <property type="protein sequence ID" value="MBK1790972.1"/>
    <property type="molecule type" value="Genomic_DNA"/>
</dbReference>
<reference evidence="2" key="1">
    <citation type="submission" date="2021-01" db="EMBL/GenBank/DDBJ databases">
        <title>Modified the classification status of verrucomicrobia.</title>
        <authorList>
            <person name="Feng X."/>
        </authorList>
    </citation>
    <scope>NUCLEOTIDE SEQUENCE</scope>
    <source>
        <strain evidence="2">_KCTC 22039</strain>
    </source>
</reference>
<feature type="compositionally biased region" description="Basic and acidic residues" evidence="1">
    <location>
        <begin position="287"/>
        <end position="301"/>
    </location>
</feature>
<organism evidence="2 3">
    <name type="scientific">Persicirhabdus sediminis</name>
    <dbReference type="NCBI Taxonomy" id="454144"/>
    <lineage>
        <taxon>Bacteria</taxon>
        <taxon>Pseudomonadati</taxon>
        <taxon>Verrucomicrobiota</taxon>
        <taxon>Verrucomicrobiia</taxon>
        <taxon>Verrucomicrobiales</taxon>
        <taxon>Verrucomicrobiaceae</taxon>
        <taxon>Persicirhabdus</taxon>
    </lineage>
</organism>
<dbReference type="AlphaFoldDB" id="A0A8J7ME24"/>
<evidence type="ECO:0000313" key="3">
    <source>
        <dbReference type="Proteomes" id="UP000624703"/>
    </source>
</evidence>
<gene>
    <name evidence="2" type="ORF">JIN82_07360</name>
</gene>
<feature type="region of interest" description="Disordered" evidence="1">
    <location>
        <begin position="247"/>
        <end position="266"/>
    </location>
</feature>
<comment type="caution">
    <text evidence="2">The sequence shown here is derived from an EMBL/GenBank/DDBJ whole genome shotgun (WGS) entry which is preliminary data.</text>
</comment>
<keyword evidence="3" id="KW-1185">Reference proteome</keyword>
<accession>A0A8J7ME24</accession>
<protein>
    <recommendedName>
        <fullName evidence="4">Organic solvent tolerance-like N-terminal domain-containing protein</fullName>
    </recommendedName>
</protein>
<dbReference type="Proteomes" id="UP000624703">
    <property type="component" value="Unassembled WGS sequence"/>
</dbReference>
<feature type="region of interest" description="Disordered" evidence="1">
    <location>
        <begin position="358"/>
        <end position="392"/>
    </location>
</feature>
<sequence length="504" mass="55531">MVPSPQFTKNHDSSRTRWSHPWRLTKLPLPAGSHRPFAVLALMLSLTAPSFAEPDKEESKGFFKKDATSVSDFQLFTEGSTLKDVSFPSYEQGFIPKTLVKAAHIKVVSEYEIVARDIVVDMLTPNAEVEFRAELDSGTYDERTGLLRSSDPTTLTSANLQAVGSGLVIELETERCFLVGPAHTTYTSEEKKIMNHSSLKTPGRALAASLVASSSLLAAPPNALDQQQLAELDKQTQSEQKVINAADKDAQKKIQQNQKQQQQSTENVDGFLDKIGHAEASQPAAEKTTKPAEKNAAAEDSKFQTTGLKIASSGGIYFDSNDGLLVYLKEVELTEERFRLTCTKELKAFIGPKVVEEEKPNKKAAGKKSNKKKPAAEKPAEQKTGETEKKPDQQLGDLEKIIALGDVFIEVYDVSALGLANDEPQVKGKRLAVYAEQAVYDTKKEEIILRGGYPKVEYGNNHLIAKEPNLYVTITMDKNGQAKFVAEPGKWETFVKDIPKNDNQ</sequence>
<evidence type="ECO:0000256" key="1">
    <source>
        <dbReference type="SAM" id="MobiDB-lite"/>
    </source>
</evidence>